<evidence type="ECO:0000313" key="3">
    <source>
        <dbReference type="EMBL" id="SDE83486.1"/>
    </source>
</evidence>
<sequence>MNATLSSYGPAFGLGVLVPVTLLLIVPLVMAIRNTASVPGKFVIIALWLRYIAGAYHIYMFKRLGAGLSGNALLSIGVTAIGLAFIVRPANLAIRQLLPIYLIIAVAMVSAVLNHDPAGGINTAVKYAYLIVIAVAVFQALRLDPEGRFIGWALVAFLPLLVFQALSVVLHLPKGSETGDGLVWIGGYNHEGAFSVALVAGFTVGCFARSVRPAIRIAFLFVTLIGIQLAGYRTSILALAPLAAATFFMGMTVSVRREQRAFMATSALVGGTVVLSLAAILYADKFADLVTFLSHPGQLIKPPREFDYADRQVMSARPLIWSSYLYAWKEGGAVQTLVGFGPESWEGLFKVYPHNTLVGTLYELGLFGVAAMVLLWIVMAAAAFRAAGERIKLVAAHFAFFLLNMATMPFWQVEGLGLYGFLCGYTIFQARAAAARPRWRRPLPMAHRSEMGASLVR</sequence>
<dbReference type="AlphaFoldDB" id="A0A1G7G5Q3"/>
<gene>
    <name evidence="2" type="ORF">GQR91_03470</name>
    <name evidence="3" type="ORF">SAMN05216557_101719</name>
</gene>
<proteinExistence type="predicted"/>
<keyword evidence="4" id="KW-1185">Reference proteome</keyword>
<name>A0A1G7G5Q3_9SPHN</name>
<dbReference type="PANTHER" id="PTHR37422:SF13">
    <property type="entry name" value="LIPOPOLYSACCHARIDE BIOSYNTHESIS PROTEIN PA4999-RELATED"/>
    <property type="match status" value="1"/>
</dbReference>
<dbReference type="EMBL" id="FNBI01000001">
    <property type="protein sequence ID" value="SDE83486.1"/>
    <property type="molecule type" value="Genomic_DNA"/>
</dbReference>
<keyword evidence="1" id="KW-1133">Transmembrane helix</keyword>
<feature type="transmembrane region" description="Helical" evidence="1">
    <location>
        <begin position="65"/>
        <end position="86"/>
    </location>
</feature>
<accession>A0A1G7G5Q3</accession>
<feature type="transmembrane region" description="Helical" evidence="1">
    <location>
        <begin position="238"/>
        <end position="255"/>
    </location>
</feature>
<evidence type="ECO:0000313" key="5">
    <source>
        <dbReference type="Proteomes" id="UP000436801"/>
    </source>
</evidence>
<evidence type="ECO:0000313" key="4">
    <source>
        <dbReference type="Proteomes" id="UP000323502"/>
    </source>
</evidence>
<feature type="transmembrane region" description="Helical" evidence="1">
    <location>
        <begin position="127"/>
        <end position="143"/>
    </location>
</feature>
<feature type="transmembrane region" description="Helical" evidence="1">
    <location>
        <begin position="192"/>
        <end position="208"/>
    </location>
</feature>
<evidence type="ECO:0008006" key="6">
    <source>
        <dbReference type="Google" id="ProtNLM"/>
    </source>
</evidence>
<keyword evidence="1" id="KW-0472">Membrane</keyword>
<feature type="transmembrane region" description="Helical" evidence="1">
    <location>
        <begin position="364"/>
        <end position="384"/>
    </location>
</feature>
<dbReference type="EMBL" id="WSUT01000005">
    <property type="protein sequence ID" value="MWC42717.1"/>
    <property type="molecule type" value="Genomic_DNA"/>
</dbReference>
<feature type="transmembrane region" description="Helical" evidence="1">
    <location>
        <begin position="12"/>
        <end position="30"/>
    </location>
</feature>
<dbReference type="Proteomes" id="UP000323502">
    <property type="component" value="Unassembled WGS sequence"/>
</dbReference>
<feature type="transmembrane region" description="Helical" evidence="1">
    <location>
        <begin position="42"/>
        <end position="59"/>
    </location>
</feature>
<feature type="transmembrane region" description="Helical" evidence="1">
    <location>
        <begin position="417"/>
        <end position="434"/>
    </location>
</feature>
<feature type="transmembrane region" description="Helical" evidence="1">
    <location>
        <begin position="391"/>
        <end position="411"/>
    </location>
</feature>
<reference evidence="2 5" key="2">
    <citation type="submission" date="2019-12" db="EMBL/GenBank/DDBJ databases">
        <authorList>
            <person name="Zheng J."/>
        </authorList>
    </citation>
    <scope>NUCLEOTIDE SEQUENCE [LARGE SCALE GENOMIC DNA]</scope>
    <source>
        <strain evidence="2 5">DSM 27347</strain>
    </source>
</reference>
<dbReference type="PANTHER" id="PTHR37422">
    <property type="entry name" value="TEICHURONIC ACID BIOSYNTHESIS PROTEIN TUAE"/>
    <property type="match status" value="1"/>
</dbReference>
<keyword evidence="1" id="KW-0812">Transmembrane</keyword>
<feature type="transmembrane region" description="Helical" evidence="1">
    <location>
        <begin position="262"/>
        <end position="283"/>
    </location>
</feature>
<organism evidence="3 4">
    <name type="scientific">Sphingomonas carotinifaciens</name>
    <dbReference type="NCBI Taxonomy" id="1166323"/>
    <lineage>
        <taxon>Bacteria</taxon>
        <taxon>Pseudomonadati</taxon>
        <taxon>Pseudomonadota</taxon>
        <taxon>Alphaproteobacteria</taxon>
        <taxon>Sphingomonadales</taxon>
        <taxon>Sphingomonadaceae</taxon>
        <taxon>Sphingomonas</taxon>
    </lineage>
</organism>
<dbReference type="OrthoDB" id="7827596at2"/>
<evidence type="ECO:0000256" key="1">
    <source>
        <dbReference type="SAM" id="Phobius"/>
    </source>
</evidence>
<feature type="transmembrane region" description="Helical" evidence="1">
    <location>
        <begin position="215"/>
        <end position="232"/>
    </location>
</feature>
<evidence type="ECO:0000313" key="2">
    <source>
        <dbReference type="EMBL" id="MWC42717.1"/>
    </source>
</evidence>
<feature type="transmembrane region" description="Helical" evidence="1">
    <location>
        <begin position="98"/>
        <end position="115"/>
    </location>
</feature>
<dbReference type="Proteomes" id="UP000436801">
    <property type="component" value="Unassembled WGS sequence"/>
</dbReference>
<feature type="transmembrane region" description="Helical" evidence="1">
    <location>
        <begin position="150"/>
        <end position="172"/>
    </location>
</feature>
<dbReference type="RefSeq" id="WP_149681179.1">
    <property type="nucleotide sequence ID" value="NZ_FNBI01000001.1"/>
</dbReference>
<protein>
    <recommendedName>
        <fullName evidence="6">O-antigen ligase</fullName>
    </recommendedName>
</protein>
<dbReference type="InterPro" id="IPR051533">
    <property type="entry name" value="WaaL-like"/>
</dbReference>
<reference evidence="3 4" key="1">
    <citation type="submission" date="2016-10" db="EMBL/GenBank/DDBJ databases">
        <authorList>
            <person name="Varghese N."/>
            <person name="Submissions S."/>
        </authorList>
    </citation>
    <scope>NUCLEOTIDE SEQUENCE [LARGE SCALE GENOMIC DNA]</scope>
    <source>
        <strain evidence="3 4">S7-754</strain>
    </source>
</reference>